<comment type="caution">
    <text evidence="2">The sequence shown here is derived from an EMBL/GenBank/DDBJ whole genome shotgun (WGS) entry which is preliminary data.</text>
</comment>
<name>A0AAV7M8I1_PLEWA</name>
<dbReference type="Proteomes" id="UP001066276">
    <property type="component" value="Chromosome 10"/>
</dbReference>
<gene>
    <name evidence="2" type="ORF">NDU88_004707</name>
</gene>
<accession>A0AAV7M8I1</accession>
<evidence type="ECO:0000313" key="3">
    <source>
        <dbReference type="Proteomes" id="UP001066276"/>
    </source>
</evidence>
<proteinExistence type="predicted"/>
<organism evidence="2 3">
    <name type="scientific">Pleurodeles waltl</name>
    <name type="common">Iberian ribbed newt</name>
    <dbReference type="NCBI Taxonomy" id="8319"/>
    <lineage>
        <taxon>Eukaryota</taxon>
        <taxon>Metazoa</taxon>
        <taxon>Chordata</taxon>
        <taxon>Craniata</taxon>
        <taxon>Vertebrata</taxon>
        <taxon>Euteleostomi</taxon>
        <taxon>Amphibia</taxon>
        <taxon>Batrachia</taxon>
        <taxon>Caudata</taxon>
        <taxon>Salamandroidea</taxon>
        <taxon>Salamandridae</taxon>
        <taxon>Pleurodelinae</taxon>
        <taxon>Pleurodeles</taxon>
    </lineage>
</organism>
<dbReference type="AlphaFoldDB" id="A0AAV7M8I1"/>
<feature type="compositionally biased region" description="Pro residues" evidence="1">
    <location>
        <begin position="64"/>
        <end position="73"/>
    </location>
</feature>
<evidence type="ECO:0000313" key="2">
    <source>
        <dbReference type="EMBL" id="KAJ1099608.1"/>
    </source>
</evidence>
<feature type="region of interest" description="Disordered" evidence="1">
    <location>
        <begin position="40"/>
        <end position="76"/>
    </location>
</feature>
<protein>
    <submittedName>
        <fullName evidence="2">Uncharacterized protein</fullName>
    </submittedName>
</protein>
<sequence length="132" mass="14506">MMAEWGLHDPHSPALLRFSWPLPCQRSALSASGLRRIVGHMPHANLSPNEATPRGGGERHPRPKPPAAPPAAPPTALHLPHLQKMVRLMYNEHRANEHLTPAAGADSRVIVADRCVPVRIHFGSRGHAQRYS</sequence>
<keyword evidence="3" id="KW-1185">Reference proteome</keyword>
<reference evidence="2" key="1">
    <citation type="journal article" date="2022" name="bioRxiv">
        <title>Sequencing and chromosome-scale assembly of the giantPleurodeles waltlgenome.</title>
        <authorList>
            <person name="Brown T."/>
            <person name="Elewa A."/>
            <person name="Iarovenko S."/>
            <person name="Subramanian E."/>
            <person name="Araus A.J."/>
            <person name="Petzold A."/>
            <person name="Susuki M."/>
            <person name="Suzuki K.-i.T."/>
            <person name="Hayashi T."/>
            <person name="Toyoda A."/>
            <person name="Oliveira C."/>
            <person name="Osipova E."/>
            <person name="Leigh N.D."/>
            <person name="Simon A."/>
            <person name="Yun M.H."/>
        </authorList>
    </citation>
    <scope>NUCLEOTIDE SEQUENCE</scope>
    <source>
        <strain evidence="2">20211129_DDA</strain>
        <tissue evidence="2">Liver</tissue>
    </source>
</reference>
<dbReference type="EMBL" id="JANPWB010000014">
    <property type="protein sequence ID" value="KAJ1099608.1"/>
    <property type="molecule type" value="Genomic_DNA"/>
</dbReference>
<evidence type="ECO:0000256" key="1">
    <source>
        <dbReference type="SAM" id="MobiDB-lite"/>
    </source>
</evidence>